<organism evidence="1 2">
    <name type="scientific">Parthenolecanium corni</name>
    <dbReference type="NCBI Taxonomy" id="536013"/>
    <lineage>
        <taxon>Eukaryota</taxon>
        <taxon>Metazoa</taxon>
        <taxon>Ecdysozoa</taxon>
        <taxon>Arthropoda</taxon>
        <taxon>Hexapoda</taxon>
        <taxon>Insecta</taxon>
        <taxon>Pterygota</taxon>
        <taxon>Neoptera</taxon>
        <taxon>Paraneoptera</taxon>
        <taxon>Hemiptera</taxon>
        <taxon>Sternorrhyncha</taxon>
        <taxon>Coccoidea</taxon>
        <taxon>Coccidae</taxon>
        <taxon>Parthenolecanium</taxon>
    </lineage>
</organism>
<comment type="caution">
    <text evidence="1">The sequence shown here is derived from an EMBL/GenBank/DDBJ whole genome shotgun (WGS) entry which is preliminary data.</text>
</comment>
<evidence type="ECO:0000313" key="1">
    <source>
        <dbReference type="EMBL" id="KAK7602576.1"/>
    </source>
</evidence>
<dbReference type="EMBL" id="JBBCAQ010000008">
    <property type="protein sequence ID" value="KAK7602576.1"/>
    <property type="molecule type" value="Genomic_DNA"/>
</dbReference>
<dbReference type="AlphaFoldDB" id="A0AAN9TQX6"/>
<accession>A0AAN9TQX6</accession>
<reference evidence="1 2" key="1">
    <citation type="submission" date="2024-03" db="EMBL/GenBank/DDBJ databases">
        <title>Adaptation during the transition from Ophiocordyceps entomopathogen to insect associate is accompanied by gene loss and intensified selection.</title>
        <authorList>
            <person name="Ward C.M."/>
            <person name="Onetto C.A."/>
            <person name="Borneman A.R."/>
        </authorList>
    </citation>
    <scope>NUCLEOTIDE SEQUENCE [LARGE SCALE GENOMIC DNA]</scope>
    <source>
        <strain evidence="1">AWRI1</strain>
        <tissue evidence="1">Single Adult Female</tissue>
    </source>
</reference>
<gene>
    <name evidence="1" type="ORF">V9T40_008165</name>
</gene>
<protein>
    <submittedName>
        <fullName evidence="1">Uncharacterized protein</fullName>
    </submittedName>
</protein>
<name>A0AAN9TQX6_9HEMI</name>
<dbReference type="Proteomes" id="UP001367676">
    <property type="component" value="Unassembled WGS sequence"/>
</dbReference>
<evidence type="ECO:0000313" key="2">
    <source>
        <dbReference type="Proteomes" id="UP001367676"/>
    </source>
</evidence>
<sequence length="184" mass="21080">MDNADAIYPSLIKPLSYYFNRSPARDLLAINTVIQFNAVKRSLASMDEDNNPMKKTCVRNNSSKLPDTIEDRRKYTNVSFFLQLSQFSSSCLNFRLNVSIFGWISHFSASRLNFRLLSQFSAECLNFRLDISFFGQSSQFSSSCLNFWLDVSFFVQLSQFSSSCPNFCPAVSMVVQMSLHILDF</sequence>
<keyword evidence="2" id="KW-1185">Reference proteome</keyword>
<proteinExistence type="predicted"/>